<dbReference type="GO" id="GO:0004601">
    <property type="term" value="F:peroxidase activity"/>
    <property type="evidence" value="ECO:0007669"/>
    <property type="project" value="UniProtKB-KW"/>
</dbReference>
<dbReference type="PANTHER" id="PTHR33577">
    <property type="entry name" value="STERIGMATOCYSTIN BIOSYNTHESIS PEROXIDASE STCC-RELATED"/>
    <property type="match status" value="1"/>
</dbReference>
<dbReference type="PROSITE" id="PS51405">
    <property type="entry name" value="HEME_HALOPEROXIDASE"/>
    <property type="match status" value="1"/>
</dbReference>
<dbReference type="Proteomes" id="UP001244011">
    <property type="component" value="Unassembled WGS sequence"/>
</dbReference>
<dbReference type="AlphaFoldDB" id="A0AAJ0FJC6"/>
<evidence type="ECO:0000313" key="11">
    <source>
        <dbReference type="Proteomes" id="UP001244011"/>
    </source>
</evidence>
<evidence type="ECO:0000259" key="9">
    <source>
        <dbReference type="PROSITE" id="PS51405"/>
    </source>
</evidence>
<keyword evidence="4" id="KW-0479">Metal-binding</keyword>
<keyword evidence="3" id="KW-0349">Heme</keyword>
<name>A0AAJ0FJC6_9PEZI</name>
<reference evidence="10" key="1">
    <citation type="submission" date="2023-06" db="EMBL/GenBank/DDBJ databases">
        <title>Genome-scale phylogeny and comparative genomics of the fungal order Sordariales.</title>
        <authorList>
            <consortium name="Lawrence Berkeley National Laboratory"/>
            <person name="Hensen N."/>
            <person name="Bonometti L."/>
            <person name="Westerberg I."/>
            <person name="Brannstrom I.O."/>
            <person name="Guillou S."/>
            <person name="Cros-Aarteil S."/>
            <person name="Calhoun S."/>
            <person name="Haridas S."/>
            <person name="Kuo A."/>
            <person name="Mondo S."/>
            <person name="Pangilinan J."/>
            <person name="Riley R."/>
            <person name="Labutti K."/>
            <person name="Andreopoulos B."/>
            <person name="Lipzen A."/>
            <person name="Chen C."/>
            <person name="Yanf M."/>
            <person name="Daum C."/>
            <person name="Ng V."/>
            <person name="Clum A."/>
            <person name="Steindorff A."/>
            <person name="Ohm R."/>
            <person name="Martin F."/>
            <person name="Silar P."/>
            <person name="Natvig D."/>
            <person name="Lalanne C."/>
            <person name="Gautier V."/>
            <person name="Ament-Velasquez S.L."/>
            <person name="Kruys A."/>
            <person name="Hutchinson M.I."/>
            <person name="Powell A.J."/>
            <person name="Barry K."/>
            <person name="Miller A.N."/>
            <person name="Grigoriev I.V."/>
            <person name="Debuchy R."/>
            <person name="Gladieux P."/>
            <person name="Thoren M.H."/>
            <person name="Johannesson H."/>
        </authorList>
    </citation>
    <scope>NUCLEOTIDE SEQUENCE</scope>
    <source>
        <strain evidence="10">8032-3</strain>
    </source>
</reference>
<comment type="caution">
    <text evidence="10">The sequence shown here is derived from an EMBL/GenBank/DDBJ whole genome shotgun (WGS) entry which is preliminary data.</text>
</comment>
<evidence type="ECO:0000313" key="10">
    <source>
        <dbReference type="EMBL" id="KAK1765253.1"/>
    </source>
</evidence>
<dbReference type="Pfam" id="PF01328">
    <property type="entry name" value="Peroxidase_2"/>
    <property type="match status" value="1"/>
</dbReference>
<dbReference type="Gene3D" id="1.10.489.10">
    <property type="entry name" value="Chloroperoxidase-like"/>
    <property type="match status" value="1"/>
</dbReference>
<dbReference type="GO" id="GO:0046872">
    <property type="term" value="F:metal ion binding"/>
    <property type="evidence" value="ECO:0007669"/>
    <property type="project" value="UniProtKB-KW"/>
</dbReference>
<evidence type="ECO:0000256" key="1">
    <source>
        <dbReference type="ARBA" id="ARBA00001970"/>
    </source>
</evidence>
<evidence type="ECO:0000256" key="7">
    <source>
        <dbReference type="ARBA" id="ARBA00025795"/>
    </source>
</evidence>
<evidence type="ECO:0000256" key="4">
    <source>
        <dbReference type="ARBA" id="ARBA00022723"/>
    </source>
</evidence>
<feature type="region of interest" description="Disordered" evidence="8">
    <location>
        <begin position="1"/>
        <end position="22"/>
    </location>
</feature>
<evidence type="ECO:0000256" key="6">
    <source>
        <dbReference type="ARBA" id="ARBA00023004"/>
    </source>
</evidence>
<dbReference type="RefSeq" id="XP_060281466.1">
    <property type="nucleotide sequence ID" value="XM_060430106.1"/>
</dbReference>
<evidence type="ECO:0000256" key="5">
    <source>
        <dbReference type="ARBA" id="ARBA00023002"/>
    </source>
</evidence>
<accession>A0AAJ0FJC6</accession>
<dbReference type="InterPro" id="IPR036851">
    <property type="entry name" value="Chloroperoxidase-like_sf"/>
</dbReference>
<evidence type="ECO:0000256" key="2">
    <source>
        <dbReference type="ARBA" id="ARBA00022559"/>
    </source>
</evidence>
<gene>
    <name evidence="10" type="ORF">QBC33DRAFT_561076</name>
</gene>
<comment type="cofactor">
    <cofactor evidence="1">
        <name>heme b</name>
        <dbReference type="ChEBI" id="CHEBI:60344"/>
    </cofactor>
</comment>
<keyword evidence="5" id="KW-0560">Oxidoreductase</keyword>
<evidence type="ECO:0000256" key="3">
    <source>
        <dbReference type="ARBA" id="ARBA00022617"/>
    </source>
</evidence>
<dbReference type="GeneID" id="85313293"/>
<keyword evidence="6" id="KW-0408">Iron</keyword>
<feature type="domain" description="Heme haloperoxidase family profile" evidence="9">
    <location>
        <begin position="50"/>
        <end position="257"/>
    </location>
</feature>
<dbReference type="PANTHER" id="PTHR33577:SF19">
    <property type="entry name" value="HEME HALOPEROXIDASE FAMILY PROFILE DOMAIN-CONTAINING PROTEIN-RELATED"/>
    <property type="match status" value="1"/>
</dbReference>
<comment type="similarity">
    <text evidence="7">Belongs to the chloroperoxidase family.</text>
</comment>
<sequence length="268" mass="29361">MSQLYPIPPFVSPSESSPPPPDHIFTPGAMHLNALATLTFTVAVSATCEHLRLWQPPTILDRRSPCPMINSLANHGFLPRNGLNISTDDLVNAFHEALNLSPGVSLPVAKLAVTTSTTGNPNTLNLDDLDEHGVLEHDGSLSRDDTHSGDNHSFNTTIFRTTAAHFGRDTISISDAAAARSARVAAAKKANPAFNLTDTEEFFSFAETALYMRVFGRGTEGHARTKWVEVMFYEERLPYLEGFRRSTEVLTNDEVGELVQKLVDATKK</sequence>
<dbReference type="EMBL" id="MU839016">
    <property type="protein sequence ID" value="KAK1765253.1"/>
    <property type="molecule type" value="Genomic_DNA"/>
</dbReference>
<dbReference type="SUPFAM" id="SSF47571">
    <property type="entry name" value="Cloroperoxidase"/>
    <property type="match status" value="1"/>
</dbReference>
<keyword evidence="2 10" id="KW-0575">Peroxidase</keyword>
<protein>
    <submittedName>
        <fullName evidence="10">Peroxidase, family 2-domain-containing protein</fullName>
    </submittedName>
</protein>
<keyword evidence="11" id="KW-1185">Reference proteome</keyword>
<organism evidence="10 11">
    <name type="scientific">Phialemonium atrogriseum</name>
    <dbReference type="NCBI Taxonomy" id="1093897"/>
    <lineage>
        <taxon>Eukaryota</taxon>
        <taxon>Fungi</taxon>
        <taxon>Dikarya</taxon>
        <taxon>Ascomycota</taxon>
        <taxon>Pezizomycotina</taxon>
        <taxon>Sordariomycetes</taxon>
        <taxon>Sordariomycetidae</taxon>
        <taxon>Cephalothecales</taxon>
        <taxon>Cephalothecaceae</taxon>
        <taxon>Phialemonium</taxon>
    </lineage>
</organism>
<proteinExistence type="inferred from homology"/>
<evidence type="ECO:0000256" key="8">
    <source>
        <dbReference type="SAM" id="MobiDB-lite"/>
    </source>
</evidence>
<dbReference type="InterPro" id="IPR000028">
    <property type="entry name" value="Chloroperoxidase"/>
</dbReference>